<dbReference type="Proteomes" id="UP001472677">
    <property type="component" value="Unassembled WGS sequence"/>
</dbReference>
<keyword evidence="1" id="KW-0812">Transmembrane</keyword>
<protein>
    <submittedName>
        <fullName evidence="2">Uncharacterized protein</fullName>
    </submittedName>
</protein>
<accession>A0ABR2E708</accession>
<sequence>MKLSANMSLVPLVNQSTVSCYSVSYVMTLLNIAISIDCWSTITFFLRRPSFYCLSVDVFNN</sequence>
<reference evidence="2 3" key="1">
    <citation type="journal article" date="2024" name="G3 (Bethesda)">
        <title>Genome assembly of Hibiscus sabdariffa L. provides insights into metabolisms of medicinal natural products.</title>
        <authorList>
            <person name="Kim T."/>
        </authorList>
    </citation>
    <scope>NUCLEOTIDE SEQUENCE [LARGE SCALE GENOMIC DNA]</scope>
    <source>
        <strain evidence="2">TK-2024</strain>
        <tissue evidence="2">Old leaves</tissue>
    </source>
</reference>
<organism evidence="2 3">
    <name type="scientific">Hibiscus sabdariffa</name>
    <name type="common">roselle</name>
    <dbReference type="NCBI Taxonomy" id="183260"/>
    <lineage>
        <taxon>Eukaryota</taxon>
        <taxon>Viridiplantae</taxon>
        <taxon>Streptophyta</taxon>
        <taxon>Embryophyta</taxon>
        <taxon>Tracheophyta</taxon>
        <taxon>Spermatophyta</taxon>
        <taxon>Magnoliopsida</taxon>
        <taxon>eudicotyledons</taxon>
        <taxon>Gunneridae</taxon>
        <taxon>Pentapetalae</taxon>
        <taxon>rosids</taxon>
        <taxon>malvids</taxon>
        <taxon>Malvales</taxon>
        <taxon>Malvaceae</taxon>
        <taxon>Malvoideae</taxon>
        <taxon>Hibiscus</taxon>
    </lineage>
</organism>
<evidence type="ECO:0000313" key="3">
    <source>
        <dbReference type="Proteomes" id="UP001472677"/>
    </source>
</evidence>
<evidence type="ECO:0000256" key="1">
    <source>
        <dbReference type="SAM" id="Phobius"/>
    </source>
</evidence>
<gene>
    <name evidence="2" type="ORF">V6N12_030767</name>
</gene>
<feature type="transmembrane region" description="Helical" evidence="1">
    <location>
        <begin position="23"/>
        <end position="46"/>
    </location>
</feature>
<name>A0ABR2E708_9ROSI</name>
<dbReference type="PROSITE" id="PS51257">
    <property type="entry name" value="PROKAR_LIPOPROTEIN"/>
    <property type="match status" value="1"/>
</dbReference>
<proteinExistence type="predicted"/>
<evidence type="ECO:0000313" key="2">
    <source>
        <dbReference type="EMBL" id="KAK8553784.1"/>
    </source>
</evidence>
<comment type="caution">
    <text evidence="2">The sequence shown here is derived from an EMBL/GenBank/DDBJ whole genome shotgun (WGS) entry which is preliminary data.</text>
</comment>
<dbReference type="EMBL" id="JBBPBM010000019">
    <property type="protein sequence ID" value="KAK8553784.1"/>
    <property type="molecule type" value="Genomic_DNA"/>
</dbReference>
<keyword evidence="1" id="KW-0472">Membrane</keyword>
<keyword evidence="3" id="KW-1185">Reference proteome</keyword>
<keyword evidence="1" id="KW-1133">Transmembrane helix</keyword>